<evidence type="ECO:0000313" key="1">
    <source>
        <dbReference type="Ensembl" id="ENSOKIP00005016847.1"/>
    </source>
</evidence>
<dbReference type="Ensembl" id="ENSOKIT00005017935.1">
    <property type="protein sequence ID" value="ENSOKIP00005016847.1"/>
    <property type="gene ID" value="ENSOKIG00005007487.1"/>
</dbReference>
<proteinExistence type="predicted"/>
<protein>
    <submittedName>
        <fullName evidence="1">Uncharacterized protein</fullName>
    </submittedName>
</protein>
<reference evidence="1" key="2">
    <citation type="submission" date="2025-09" db="UniProtKB">
        <authorList>
            <consortium name="Ensembl"/>
        </authorList>
    </citation>
    <scope>IDENTIFICATION</scope>
</reference>
<accession>A0A8C7D6H9</accession>
<name>A0A8C7D6H9_ONCKI</name>
<organism evidence="1 2">
    <name type="scientific">Oncorhynchus kisutch</name>
    <name type="common">Coho salmon</name>
    <name type="synonym">Salmo kisutch</name>
    <dbReference type="NCBI Taxonomy" id="8019"/>
    <lineage>
        <taxon>Eukaryota</taxon>
        <taxon>Metazoa</taxon>
        <taxon>Chordata</taxon>
        <taxon>Craniata</taxon>
        <taxon>Vertebrata</taxon>
        <taxon>Euteleostomi</taxon>
        <taxon>Actinopterygii</taxon>
        <taxon>Neopterygii</taxon>
        <taxon>Teleostei</taxon>
        <taxon>Protacanthopterygii</taxon>
        <taxon>Salmoniformes</taxon>
        <taxon>Salmonidae</taxon>
        <taxon>Salmoninae</taxon>
        <taxon>Oncorhynchus</taxon>
    </lineage>
</organism>
<dbReference type="Proteomes" id="UP000694557">
    <property type="component" value="Unassembled WGS sequence"/>
</dbReference>
<sequence>MEAAGILSSPYVTSTSLLALYRGYYLGYILPLCSLDAVDGGCRHSLLSLRDIYLPASVRSRMSRLWDVRGSVPGVSIPKAPFPARHNEPARGRDSAGSQAILYCPKTKHRGRGGERVKGGGGEMTTPCRYKFHYYLGQRWDM</sequence>
<keyword evidence="2" id="KW-1185">Reference proteome</keyword>
<reference evidence="1" key="1">
    <citation type="submission" date="2025-08" db="UniProtKB">
        <authorList>
            <consortium name="Ensembl"/>
        </authorList>
    </citation>
    <scope>IDENTIFICATION</scope>
</reference>
<evidence type="ECO:0000313" key="2">
    <source>
        <dbReference type="Proteomes" id="UP000694557"/>
    </source>
</evidence>
<dbReference type="AlphaFoldDB" id="A0A8C7D6H9"/>